<dbReference type="InterPro" id="IPR000064">
    <property type="entry name" value="NLP_P60_dom"/>
</dbReference>
<comment type="caution">
    <text evidence="10">The sequence shown here is derived from an EMBL/GenBank/DDBJ whole genome shotgun (WGS) entry which is preliminary data.</text>
</comment>
<keyword evidence="2" id="KW-0645">Protease</keyword>
<feature type="compositionally biased region" description="Low complexity" evidence="7">
    <location>
        <begin position="304"/>
        <end position="340"/>
    </location>
</feature>
<name>A0A429ZY54_9ENTE</name>
<dbReference type="InterPro" id="IPR057309">
    <property type="entry name" value="PcsB_CC"/>
</dbReference>
<evidence type="ECO:0000256" key="3">
    <source>
        <dbReference type="ARBA" id="ARBA00022729"/>
    </source>
</evidence>
<dbReference type="SUPFAM" id="SSF54001">
    <property type="entry name" value="Cysteine proteinases"/>
    <property type="match status" value="1"/>
</dbReference>
<evidence type="ECO:0000256" key="6">
    <source>
        <dbReference type="SAM" id="Coils"/>
    </source>
</evidence>
<feature type="signal peptide" evidence="8">
    <location>
        <begin position="1"/>
        <end position="20"/>
    </location>
</feature>
<evidence type="ECO:0000256" key="8">
    <source>
        <dbReference type="SAM" id="SignalP"/>
    </source>
</evidence>
<dbReference type="Gene3D" id="6.10.250.3150">
    <property type="match status" value="1"/>
</dbReference>
<feature type="region of interest" description="Disordered" evidence="7">
    <location>
        <begin position="203"/>
        <end position="344"/>
    </location>
</feature>
<feature type="compositionally biased region" description="Basic and acidic residues" evidence="7">
    <location>
        <begin position="244"/>
        <end position="262"/>
    </location>
</feature>
<organism evidence="10 11">
    <name type="scientific">Vagococcus vulneris</name>
    <dbReference type="NCBI Taxonomy" id="1977869"/>
    <lineage>
        <taxon>Bacteria</taxon>
        <taxon>Bacillati</taxon>
        <taxon>Bacillota</taxon>
        <taxon>Bacilli</taxon>
        <taxon>Lactobacillales</taxon>
        <taxon>Enterococcaceae</taxon>
        <taxon>Vagococcus</taxon>
    </lineage>
</organism>
<dbReference type="Pfam" id="PF00877">
    <property type="entry name" value="NLPC_P60"/>
    <property type="match status" value="1"/>
</dbReference>
<dbReference type="Proteomes" id="UP000287857">
    <property type="component" value="Unassembled WGS sequence"/>
</dbReference>
<dbReference type="InterPro" id="IPR051202">
    <property type="entry name" value="Peptidase_C40"/>
</dbReference>
<evidence type="ECO:0000256" key="7">
    <source>
        <dbReference type="SAM" id="MobiDB-lite"/>
    </source>
</evidence>
<gene>
    <name evidence="10" type="ORF">CBF37_05785</name>
</gene>
<dbReference type="InterPro" id="IPR038765">
    <property type="entry name" value="Papain-like_cys_pep_sf"/>
</dbReference>
<evidence type="ECO:0000259" key="9">
    <source>
        <dbReference type="PROSITE" id="PS51935"/>
    </source>
</evidence>
<dbReference type="OrthoDB" id="1654978at2"/>
<keyword evidence="3 8" id="KW-0732">Signal</keyword>
<accession>A0A429ZY54</accession>
<keyword evidence="5" id="KW-0788">Thiol protease</keyword>
<dbReference type="GO" id="GO:0006508">
    <property type="term" value="P:proteolysis"/>
    <property type="evidence" value="ECO:0007669"/>
    <property type="project" value="UniProtKB-KW"/>
</dbReference>
<evidence type="ECO:0000256" key="4">
    <source>
        <dbReference type="ARBA" id="ARBA00022801"/>
    </source>
</evidence>
<dbReference type="PANTHER" id="PTHR47053:SF1">
    <property type="entry name" value="MUREIN DD-ENDOPEPTIDASE MEPH-RELATED"/>
    <property type="match status" value="1"/>
</dbReference>
<dbReference type="EMBL" id="NGJS01000007">
    <property type="protein sequence ID" value="RST98882.1"/>
    <property type="molecule type" value="Genomic_DNA"/>
</dbReference>
<evidence type="ECO:0000256" key="2">
    <source>
        <dbReference type="ARBA" id="ARBA00022670"/>
    </source>
</evidence>
<proteinExistence type="inferred from homology"/>
<evidence type="ECO:0000313" key="11">
    <source>
        <dbReference type="Proteomes" id="UP000287857"/>
    </source>
</evidence>
<feature type="coiled-coil region" evidence="6">
    <location>
        <begin position="27"/>
        <end position="110"/>
    </location>
</feature>
<evidence type="ECO:0000313" key="10">
    <source>
        <dbReference type="EMBL" id="RST98882.1"/>
    </source>
</evidence>
<dbReference type="GO" id="GO:0008234">
    <property type="term" value="F:cysteine-type peptidase activity"/>
    <property type="evidence" value="ECO:0007669"/>
    <property type="project" value="UniProtKB-KW"/>
</dbReference>
<dbReference type="PANTHER" id="PTHR47053">
    <property type="entry name" value="MUREIN DD-ENDOPEPTIDASE MEPH-RELATED"/>
    <property type="match status" value="1"/>
</dbReference>
<feature type="domain" description="NlpC/P60" evidence="9">
    <location>
        <begin position="342"/>
        <end position="459"/>
    </location>
</feature>
<comment type="similarity">
    <text evidence="1">Belongs to the peptidase C40 family.</text>
</comment>
<dbReference type="Gene3D" id="3.90.1720.10">
    <property type="entry name" value="endopeptidase domain like (from Nostoc punctiforme)"/>
    <property type="match status" value="1"/>
</dbReference>
<keyword evidence="6" id="KW-0175">Coiled coil</keyword>
<evidence type="ECO:0000256" key="1">
    <source>
        <dbReference type="ARBA" id="ARBA00007074"/>
    </source>
</evidence>
<dbReference type="RefSeq" id="WP_125983805.1">
    <property type="nucleotide sequence ID" value="NZ_NGJS01000007.1"/>
</dbReference>
<evidence type="ECO:0000256" key="5">
    <source>
        <dbReference type="ARBA" id="ARBA00022807"/>
    </source>
</evidence>
<dbReference type="PROSITE" id="PS51935">
    <property type="entry name" value="NLPC_P60"/>
    <property type="match status" value="1"/>
</dbReference>
<keyword evidence="11" id="KW-1185">Reference proteome</keyword>
<dbReference type="Pfam" id="PF24568">
    <property type="entry name" value="CC_PcsB"/>
    <property type="match status" value="1"/>
</dbReference>
<reference evidence="10 11" key="1">
    <citation type="submission" date="2017-05" db="EMBL/GenBank/DDBJ databases">
        <title>Vagococcus spp. assemblies.</title>
        <authorList>
            <person name="Gulvik C.A."/>
        </authorList>
    </citation>
    <scope>NUCLEOTIDE SEQUENCE [LARGE SCALE GENOMIC DNA]</scope>
    <source>
        <strain evidence="10 11">SS1995</strain>
    </source>
</reference>
<feature type="compositionally biased region" description="Low complexity" evidence="7">
    <location>
        <begin position="274"/>
        <end position="294"/>
    </location>
</feature>
<keyword evidence="4" id="KW-0378">Hydrolase</keyword>
<feature type="compositionally biased region" description="Basic and acidic residues" evidence="7">
    <location>
        <begin position="205"/>
        <end position="236"/>
    </location>
</feature>
<protein>
    <recommendedName>
        <fullName evidence="9">NlpC/P60 domain-containing protein</fullName>
    </recommendedName>
</protein>
<sequence length="459" mass="48928">MKKKLLSALLVSGITLSATALPLAVNADSIDDQIASQDKKIKDLSDQENTETAKLADIQANISSIRSEAEGLQTEQANLGKQIGQLNKDISSLEKRIEKRNEAIKEQARSVQVDSANSNMVDLVLSSDSVSDAITKVFAASKLVGANKDLMQQQQDDKDAVEAKRNATEEKNAEIQKNAVALEAKKGELEDQQLAQTAAISQISADKEKESSKKNEFLAQKAEAEKQREEQRKAVEAAKQAAEQQKEEAAKQAAEQQKEEAAKQAVTESTKPATSNTENTTVTTGTSSTIVSPSKETGSTVGATNNTVNTTETTTVNTTNNNTETTTTPTVSKPETTPTTAPSNGNAVVAEAYKHIGKPYVWGAKGPGSFDCSGFTSYVYRQAAGREIGGWTVPQESAGQTISLSELQPGDLVFWGGHGSTHHVGIYVGGGQYIHAPQPGESVTVQSISAWSPDFGVRM</sequence>
<dbReference type="AlphaFoldDB" id="A0A429ZY54"/>
<feature type="chain" id="PRO_5039542594" description="NlpC/P60 domain-containing protein" evidence="8">
    <location>
        <begin position="21"/>
        <end position="459"/>
    </location>
</feature>